<evidence type="ECO:0000313" key="1">
    <source>
        <dbReference type="EMBL" id="GAN01063.1"/>
    </source>
</evidence>
<sequence>MQLAAAPAKKQNINTVVDSASDLRSSSAWGLGLLQDGHSCNSKCWTCSTLPPTFPPVVSPPTFPPAFFSHLPSYCPSCHFPSIPSSLTF</sequence>
<protein>
    <submittedName>
        <fullName evidence="1">Uncharacterized protein</fullName>
    </submittedName>
</protein>
<name>A0A0C9MGG1_9FUNG</name>
<keyword evidence="2" id="KW-1185">Reference proteome</keyword>
<evidence type="ECO:0000313" key="2">
    <source>
        <dbReference type="Proteomes" id="UP000053815"/>
    </source>
</evidence>
<dbReference type="EMBL" id="DF836293">
    <property type="protein sequence ID" value="GAN01063.1"/>
    <property type="molecule type" value="Genomic_DNA"/>
</dbReference>
<gene>
    <name evidence="1" type="ORF">MAM1_0004c00494</name>
</gene>
<proteinExistence type="predicted"/>
<accession>A0A0C9MGG1</accession>
<reference evidence="1" key="1">
    <citation type="submission" date="2014-09" db="EMBL/GenBank/DDBJ databases">
        <title>Draft genome sequence of an oleaginous Mucoromycotina fungus Mucor ambiguus NBRC6742.</title>
        <authorList>
            <person name="Takeda I."/>
            <person name="Yamane N."/>
            <person name="Morita T."/>
            <person name="Tamano K."/>
            <person name="Machida M."/>
            <person name="Baker S."/>
            <person name="Koike H."/>
        </authorList>
    </citation>
    <scope>NUCLEOTIDE SEQUENCE</scope>
    <source>
        <strain evidence="1">NBRC 6742</strain>
    </source>
</reference>
<dbReference type="AlphaFoldDB" id="A0A0C9MGG1"/>
<dbReference type="Proteomes" id="UP000053815">
    <property type="component" value="Unassembled WGS sequence"/>
</dbReference>
<organism evidence="1">
    <name type="scientific">Mucor ambiguus</name>
    <dbReference type="NCBI Taxonomy" id="91626"/>
    <lineage>
        <taxon>Eukaryota</taxon>
        <taxon>Fungi</taxon>
        <taxon>Fungi incertae sedis</taxon>
        <taxon>Mucoromycota</taxon>
        <taxon>Mucoromycotina</taxon>
        <taxon>Mucoromycetes</taxon>
        <taxon>Mucorales</taxon>
        <taxon>Mucorineae</taxon>
        <taxon>Mucoraceae</taxon>
        <taxon>Mucor</taxon>
    </lineage>
</organism>